<dbReference type="Proteomes" id="UP000886520">
    <property type="component" value="Chromosome 3"/>
</dbReference>
<dbReference type="AlphaFoldDB" id="A0A9D4ZRN5"/>
<protein>
    <submittedName>
        <fullName evidence="1">Uncharacterized protein</fullName>
    </submittedName>
</protein>
<name>A0A9D4ZRN5_ADICA</name>
<dbReference type="EMBL" id="JABFUD020000002">
    <property type="protein sequence ID" value="KAI5082735.1"/>
    <property type="molecule type" value="Genomic_DNA"/>
</dbReference>
<accession>A0A9D4ZRN5</accession>
<evidence type="ECO:0000313" key="1">
    <source>
        <dbReference type="EMBL" id="KAI5082735.1"/>
    </source>
</evidence>
<sequence>MHKKPWNNDVGYCPCTLQHPCFLHPYTTPGGFFPSPSLPSLLTSFPSSSWQLLPYIDYRKAALHFPQMAALHLITTGGIPCFNWQPSTSLVWPPRDPFSSLQWCQPSQQPMAAFPYCFRRPRPPLLQVLFDALLQQPISVFSLTSLSIPFFQCSRPPFVARGGLSQANPFIPLHTPPQFPQSSCPSF</sequence>
<organism evidence="1 2">
    <name type="scientific">Adiantum capillus-veneris</name>
    <name type="common">Maidenhair fern</name>
    <dbReference type="NCBI Taxonomy" id="13818"/>
    <lineage>
        <taxon>Eukaryota</taxon>
        <taxon>Viridiplantae</taxon>
        <taxon>Streptophyta</taxon>
        <taxon>Embryophyta</taxon>
        <taxon>Tracheophyta</taxon>
        <taxon>Polypodiopsida</taxon>
        <taxon>Polypodiidae</taxon>
        <taxon>Polypodiales</taxon>
        <taxon>Pteridineae</taxon>
        <taxon>Pteridaceae</taxon>
        <taxon>Vittarioideae</taxon>
        <taxon>Adiantum</taxon>
    </lineage>
</organism>
<gene>
    <name evidence="1" type="ORF">GOP47_0002478</name>
</gene>
<keyword evidence="2" id="KW-1185">Reference proteome</keyword>
<proteinExistence type="predicted"/>
<evidence type="ECO:0000313" key="2">
    <source>
        <dbReference type="Proteomes" id="UP000886520"/>
    </source>
</evidence>
<reference evidence="1" key="1">
    <citation type="submission" date="2021-01" db="EMBL/GenBank/DDBJ databases">
        <title>Adiantum capillus-veneris genome.</title>
        <authorList>
            <person name="Fang Y."/>
            <person name="Liao Q."/>
        </authorList>
    </citation>
    <scope>NUCLEOTIDE SEQUENCE</scope>
    <source>
        <strain evidence="1">H3</strain>
        <tissue evidence="1">Leaf</tissue>
    </source>
</reference>
<comment type="caution">
    <text evidence="1">The sequence shown here is derived from an EMBL/GenBank/DDBJ whole genome shotgun (WGS) entry which is preliminary data.</text>
</comment>